<keyword evidence="4" id="KW-1185">Reference proteome</keyword>
<name>A0A6A5R0L0_AMPQU</name>
<sequence>MHFKSVFLAAALLVGATVASSIDDLLAPKCHRGSYRPPWSQALRSCWHHAGAQPHHDHPLHRRSRRGGVQPAQHAGPVRKRV</sequence>
<feature type="region of interest" description="Disordered" evidence="1">
    <location>
        <begin position="50"/>
        <end position="82"/>
    </location>
</feature>
<evidence type="ECO:0000313" key="3">
    <source>
        <dbReference type="EMBL" id="KAF1920999.1"/>
    </source>
</evidence>
<accession>A0A6A5R0L0</accession>
<dbReference type="Proteomes" id="UP000800096">
    <property type="component" value="Unassembled WGS sequence"/>
</dbReference>
<keyword evidence="2" id="KW-0732">Signal</keyword>
<organism evidence="3 4">
    <name type="scientific">Ampelomyces quisqualis</name>
    <name type="common">Powdery mildew agent</name>
    <dbReference type="NCBI Taxonomy" id="50730"/>
    <lineage>
        <taxon>Eukaryota</taxon>
        <taxon>Fungi</taxon>
        <taxon>Dikarya</taxon>
        <taxon>Ascomycota</taxon>
        <taxon>Pezizomycotina</taxon>
        <taxon>Dothideomycetes</taxon>
        <taxon>Pleosporomycetidae</taxon>
        <taxon>Pleosporales</taxon>
        <taxon>Pleosporineae</taxon>
        <taxon>Phaeosphaeriaceae</taxon>
        <taxon>Ampelomyces</taxon>
    </lineage>
</organism>
<protein>
    <submittedName>
        <fullName evidence="3">Uncharacterized protein</fullName>
    </submittedName>
</protein>
<evidence type="ECO:0000313" key="4">
    <source>
        <dbReference type="Proteomes" id="UP000800096"/>
    </source>
</evidence>
<dbReference type="EMBL" id="ML979132">
    <property type="protein sequence ID" value="KAF1920999.1"/>
    <property type="molecule type" value="Genomic_DNA"/>
</dbReference>
<evidence type="ECO:0000256" key="2">
    <source>
        <dbReference type="SAM" id="SignalP"/>
    </source>
</evidence>
<feature type="chain" id="PRO_5025331086" evidence="2">
    <location>
        <begin position="20"/>
        <end position="82"/>
    </location>
</feature>
<feature type="signal peptide" evidence="2">
    <location>
        <begin position="1"/>
        <end position="19"/>
    </location>
</feature>
<proteinExistence type="predicted"/>
<dbReference type="AlphaFoldDB" id="A0A6A5R0L0"/>
<evidence type="ECO:0000256" key="1">
    <source>
        <dbReference type="SAM" id="MobiDB-lite"/>
    </source>
</evidence>
<gene>
    <name evidence="3" type="ORF">BDU57DRAFT_509520</name>
</gene>
<reference evidence="3" key="1">
    <citation type="journal article" date="2020" name="Stud. Mycol.">
        <title>101 Dothideomycetes genomes: a test case for predicting lifestyles and emergence of pathogens.</title>
        <authorList>
            <person name="Haridas S."/>
            <person name="Albert R."/>
            <person name="Binder M."/>
            <person name="Bloem J."/>
            <person name="Labutti K."/>
            <person name="Salamov A."/>
            <person name="Andreopoulos B."/>
            <person name="Baker S."/>
            <person name="Barry K."/>
            <person name="Bills G."/>
            <person name="Bluhm B."/>
            <person name="Cannon C."/>
            <person name="Castanera R."/>
            <person name="Culley D."/>
            <person name="Daum C."/>
            <person name="Ezra D."/>
            <person name="Gonzalez J."/>
            <person name="Henrissat B."/>
            <person name="Kuo A."/>
            <person name="Liang C."/>
            <person name="Lipzen A."/>
            <person name="Lutzoni F."/>
            <person name="Magnuson J."/>
            <person name="Mondo S."/>
            <person name="Nolan M."/>
            <person name="Ohm R."/>
            <person name="Pangilinan J."/>
            <person name="Park H.-J."/>
            <person name="Ramirez L."/>
            <person name="Alfaro M."/>
            <person name="Sun H."/>
            <person name="Tritt A."/>
            <person name="Yoshinaga Y."/>
            <person name="Zwiers L.-H."/>
            <person name="Turgeon B."/>
            <person name="Goodwin S."/>
            <person name="Spatafora J."/>
            <person name="Crous P."/>
            <person name="Grigoriev I."/>
        </authorList>
    </citation>
    <scope>NUCLEOTIDE SEQUENCE</scope>
    <source>
        <strain evidence="3">HMLAC05119</strain>
    </source>
</reference>